<dbReference type="Pfam" id="PF14520">
    <property type="entry name" value="HHH_5"/>
    <property type="match status" value="1"/>
</dbReference>
<dbReference type="Gene3D" id="3.40.1440.10">
    <property type="entry name" value="GIY-YIG endonuclease"/>
    <property type="match status" value="1"/>
</dbReference>
<dbReference type="Pfam" id="PF02151">
    <property type="entry name" value="UVR"/>
    <property type="match status" value="1"/>
</dbReference>
<dbReference type="NCBIfam" id="TIGR00194">
    <property type="entry name" value="uvrC"/>
    <property type="match status" value="1"/>
</dbReference>
<dbReference type="InterPro" id="IPR001943">
    <property type="entry name" value="UVR_dom"/>
</dbReference>
<evidence type="ECO:0000256" key="1">
    <source>
        <dbReference type="ARBA" id="ARBA00022490"/>
    </source>
</evidence>
<gene>
    <name evidence="7 11" type="primary">uvrC</name>
    <name evidence="11" type="ORF">U1T56_18075</name>
</gene>
<dbReference type="InterPro" id="IPR003583">
    <property type="entry name" value="Hlx-hairpin-Hlx_DNA-bd_motif"/>
</dbReference>
<dbReference type="PROSITE" id="PS50151">
    <property type="entry name" value="UVR"/>
    <property type="match status" value="1"/>
</dbReference>
<keyword evidence="12" id="KW-1185">Reference proteome</keyword>
<keyword evidence="4 7" id="KW-0267">Excision nuclease</keyword>
<dbReference type="InterPro" id="IPR001162">
    <property type="entry name" value="UvrC_RNase_H_dom"/>
</dbReference>
<evidence type="ECO:0000256" key="7">
    <source>
        <dbReference type="HAMAP-Rule" id="MF_00203"/>
    </source>
</evidence>
<name>A0ABU8XXI8_9PROT</name>
<keyword evidence="2 7" id="KW-0227">DNA damage</keyword>
<dbReference type="Gene3D" id="3.30.420.340">
    <property type="entry name" value="UvrC, RNAse H endonuclease domain"/>
    <property type="match status" value="1"/>
</dbReference>
<evidence type="ECO:0000256" key="5">
    <source>
        <dbReference type="ARBA" id="ARBA00023204"/>
    </source>
</evidence>
<comment type="caution">
    <text evidence="11">The sequence shown here is derived from an EMBL/GenBank/DDBJ whole genome shotgun (WGS) entry which is preliminary data.</text>
</comment>
<dbReference type="NCBIfam" id="NF001824">
    <property type="entry name" value="PRK00558.1-5"/>
    <property type="match status" value="1"/>
</dbReference>
<dbReference type="SUPFAM" id="SSF47781">
    <property type="entry name" value="RuvA domain 2-like"/>
    <property type="match status" value="1"/>
</dbReference>
<comment type="subunit">
    <text evidence="7">Interacts with UvrB in an incision complex.</text>
</comment>
<evidence type="ECO:0000256" key="4">
    <source>
        <dbReference type="ARBA" id="ARBA00022881"/>
    </source>
</evidence>
<dbReference type="Proteomes" id="UP001375743">
    <property type="component" value="Unassembled WGS sequence"/>
</dbReference>
<dbReference type="RefSeq" id="WP_418160911.1">
    <property type="nucleotide sequence ID" value="NZ_JBBLZC010000021.1"/>
</dbReference>
<dbReference type="InterPro" id="IPR036876">
    <property type="entry name" value="UVR_dom_sf"/>
</dbReference>
<evidence type="ECO:0000256" key="3">
    <source>
        <dbReference type="ARBA" id="ARBA00022769"/>
    </source>
</evidence>
<evidence type="ECO:0000256" key="6">
    <source>
        <dbReference type="ARBA" id="ARBA00023236"/>
    </source>
</evidence>
<dbReference type="PANTHER" id="PTHR30562">
    <property type="entry name" value="UVRC/OXIDOREDUCTASE"/>
    <property type="match status" value="1"/>
</dbReference>
<dbReference type="Gene3D" id="4.10.860.10">
    <property type="entry name" value="UVR domain"/>
    <property type="match status" value="1"/>
</dbReference>
<evidence type="ECO:0000259" key="10">
    <source>
        <dbReference type="PROSITE" id="PS50165"/>
    </source>
</evidence>
<evidence type="ECO:0000313" key="12">
    <source>
        <dbReference type="Proteomes" id="UP001375743"/>
    </source>
</evidence>
<dbReference type="InterPro" id="IPR050066">
    <property type="entry name" value="UvrABC_protein_C"/>
</dbReference>
<dbReference type="EMBL" id="JBBLZC010000021">
    <property type="protein sequence ID" value="MEK0085064.1"/>
    <property type="molecule type" value="Genomic_DNA"/>
</dbReference>
<feature type="domain" description="UVR" evidence="8">
    <location>
        <begin position="221"/>
        <end position="256"/>
    </location>
</feature>
<dbReference type="PANTHER" id="PTHR30562:SF1">
    <property type="entry name" value="UVRABC SYSTEM PROTEIN C"/>
    <property type="match status" value="1"/>
</dbReference>
<dbReference type="PROSITE" id="PS50164">
    <property type="entry name" value="GIY_YIG"/>
    <property type="match status" value="1"/>
</dbReference>
<feature type="domain" description="GIY-YIG" evidence="9">
    <location>
        <begin position="33"/>
        <end position="111"/>
    </location>
</feature>
<dbReference type="SMART" id="SM00465">
    <property type="entry name" value="GIYc"/>
    <property type="match status" value="1"/>
</dbReference>
<keyword evidence="6 7" id="KW-0742">SOS response</keyword>
<evidence type="ECO:0000259" key="8">
    <source>
        <dbReference type="PROSITE" id="PS50151"/>
    </source>
</evidence>
<proteinExistence type="inferred from homology"/>
<dbReference type="Pfam" id="PF08459">
    <property type="entry name" value="UvrC_RNaseH_dom"/>
    <property type="match status" value="1"/>
</dbReference>
<dbReference type="InterPro" id="IPR010994">
    <property type="entry name" value="RuvA_2-like"/>
</dbReference>
<dbReference type="InterPro" id="IPR004791">
    <property type="entry name" value="UvrC"/>
</dbReference>
<keyword evidence="3 7" id="KW-0228">DNA excision</keyword>
<keyword evidence="5 7" id="KW-0234">DNA repair</keyword>
<dbReference type="HAMAP" id="MF_00203">
    <property type="entry name" value="UvrC"/>
    <property type="match status" value="1"/>
</dbReference>
<evidence type="ECO:0000256" key="2">
    <source>
        <dbReference type="ARBA" id="ARBA00022763"/>
    </source>
</evidence>
<dbReference type="InterPro" id="IPR000305">
    <property type="entry name" value="GIY-YIG_endonuc"/>
</dbReference>
<dbReference type="SMART" id="SM00278">
    <property type="entry name" value="HhH1"/>
    <property type="match status" value="2"/>
</dbReference>
<dbReference type="CDD" id="cd10434">
    <property type="entry name" value="GIY-YIG_UvrC_Cho"/>
    <property type="match status" value="1"/>
</dbReference>
<keyword evidence="1 7" id="KW-0963">Cytoplasm</keyword>
<feature type="domain" description="UvrC family homology region profile" evidence="10">
    <location>
        <begin position="272"/>
        <end position="502"/>
    </location>
</feature>
<dbReference type="Pfam" id="PF01541">
    <property type="entry name" value="GIY-YIG"/>
    <property type="match status" value="1"/>
</dbReference>
<dbReference type="InterPro" id="IPR038476">
    <property type="entry name" value="UvrC_RNase_H_dom_sf"/>
</dbReference>
<comment type="subcellular location">
    <subcellularLocation>
        <location evidence="7">Cytoplasm</location>
    </subcellularLocation>
</comment>
<protein>
    <recommendedName>
        <fullName evidence="7">UvrABC system protein C</fullName>
        <shortName evidence="7">Protein UvrC</shortName>
    </recommendedName>
    <alternativeName>
        <fullName evidence="7">Excinuclease ABC subunit C</fullName>
    </alternativeName>
</protein>
<dbReference type="Pfam" id="PF22920">
    <property type="entry name" value="UvrC_RNaseH"/>
    <property type="match status" value="1"/>
</dbReference>
<evidence type="ECO:0000259" key="9">
    <source>
        <dbReference type="PROSITE" id="PS50164"/>
    </source>
</evidence>
<organism evidence="11 12">
    <name type="scientific">Benzoatithermus flavus</name>
    <dbReference type="NCBI Taxonomy" id="3108223"/>
    <lineage>
        <taxon>Bacteria</taxon>
        <taxon>Pseudomonadati</taxon>
        <taxon>Pseudomonadota</taxon>
        <taxon>Alphaproteobacteria</taxon>
        <taxon>Geminicoccales</taxon>
        <taxon>Geminicoccaceae</taxon>
        <taxon>Benzoatithermus</taxon>
    </lineage>
</organism>
<dbReference type="SUPFAM" id="SSF46600">
    <property type="entry name" value="C-terminal UvrC-binding domain of UvrB"/>
    <property type="match status" value="1"/>
</dbReference>
<accession>A0ABU8XXI8</accession>
<comment type="similarity">
    <text evidence="7">Belongs to the UvrC family.</text>
</comment>
<dbReference type="SUPFAM" id="SSF82771">
    <property type="entry name" value="GIY-YIG endonuclease"/>
    <property type="match status" value="1"/>
</dbReference>
<dbReference type="InterPro" id="IPR035901">
    <property type="entry name" value="GIY-YIG_endonuc_sf"/>
</dbReference>
<dbReference type="InterPro" id="IPR047296">
    <property type="entry name" value="GIY-YIG_UvrC_Cho"/>
</dbReference>
<sequence>MAEAPISPASETPKPPGLRGAELIRSLLPTLPFEPGVYRMIDERGEVLYVGKAKALRKRVAAYTKPQALPARLQRMVALTRAMEFVTTASEVEALLLEANLIKRFRPAFNIVLRDDKSFPYIAIRKGHDFPLIGKHRGAKRPDAEYFGPFASAGAVNEALNALLKAFPLRSCQDSVFESRSRPCLQYQIKRCSAPCVGRIGKEAYARLVEEARAFLAGRSHEVQARLQREMEEASRQLEFERAAALRDRLKAMAHIQARQGINTEAVDDADIIAAHMEGGQVCVQVFFYRNGCNYGNRAYYPAHAKDAGTGEILAAFLAQFYAERAPARLVLLAEPVPEQELLAEALSLRAGRKVQITVPQRGDKRQLVEIALANARQALARRLADTATQEMLLEQLAERFDLPEAPRRIEVYDNSHIQGAHAIGAFIVAGPEGFDRRSYRTFDIKGTELTPGDDYAMMREVLRRRFARLVKEDPERQSGSWPDLVVIDGGAGQLAAAREVLTGLDLGDLRLMAVAKGPERNAGQERFFLPDREPLALDPRDPVLYFVQRLRDEAHRFAVQTHRGKRTRAIGRSPLDRVPGIGAKRKRALLNHFGSARGVAEAGLLDLERVPGINKAVAKAIYDHFHDSA</sequence>
<dbReference type="Gene3D" id="1.10.150.20">
    <property type="entry name" value="5' to 3' exonuclease, C-terminal subdomain"/>
    <property type="match status" value="1"/>
</dbReference>
<reference evidence="11 12" key="1">
    <citation type="submission" date="2024-01" db="EMBL/GenBank/DDBJ databases">
        <title>Multi-omics insights into the function and evolution of sodium benzoate biodegradation pathways in Benzoatithermus flavus gen. nov., sp. nov. from hot spring.</title>
        <authorList>
            <person name="Hu C.-J."/>
            <person name="Li W.-J."/>
        </authorList>
    </citation>
    <scope>NUCLEOTIDE SEQUENCE [LARGE SCALE GENOMIC DNA]</scope>
    <source>
        <strain evidence="11 12">SYSU G07066</strain>
    </source>
</reference>
<comment type="function">
    <text evidence="7">The UvrABC repair system catalyzes the recognition and processing of DNA lesions. UvrC both incises the 5' and 3' sides of the lesion. The N-terminal half is responsible for the 3' incision and the C-terminal half is responsible for the 5' incision.</text>
</comment>
<evidence type="ECO:0000313" key="11">
    <source>
        <dbReference type="EMBL" id="MEK0085064.1"/>
    </source>
</evidence>
<dbReference type="PROSITE" id="PS50165">
    <property type="entry name" value="UVRC"/>
    <property type="match status" value="1"/>
</dbReference>